<dbReference type="Proteomes" id="UP000035301">
    <property type="component" value="Unassembled WGS sequence"/>
</dbReference>
<dbReference type="PANTHER" id="PTHR42280">
    <property type="entry name" value="CITG FAMILY PROTEIN"/>
    <property type="match status" value="1"/>
</dbReference>
<sequence>MKKNLPMNRAERAQMAMMLEVCAYPKPGNVDRCHDYPDTRLEHFLASAFLARPVFDAAEKTGGRVGNLIREAVMRTNGHSGGNTHFGAFILLIPLVLGGDIDGARRIVAATDVEDAVEFYAAFGLTSVRMAESDDLDVNDPASVAAIRERGMTLADIMAYSAPRDMVAAEWTNGFALTRRCADLLHAHGCGRASIAAAFLDLLASVPDTFIAKKHGMETAEETMRSAAEVIDGRRDLAAFDAECVSAGINPGSIADITIAGIYVALGEGWQWDC</sequence>
<evidence type="ECO:0000313" key="1">
    <source>
        <dbReference type="EMBL" id="KLK88057.1"/>
    </source>
</evidence>
<dbReference type="AlphaFoldDB" id="A0A0H1R5T9"/>
<organism evidence="1 2">
    <name type="scientific">Methanoculleus sediminis</name>
    <dbReference type="NCBI Taxonomy" id="1550566"/>
    <lineage>
        <taxon>Archaea</taxon>
        <taxon>Methanobacteriati</taxon>
        <taxon>Methanobacteriota</taxon>
        <taxon>Stenosarchaea group</taxon>
        <taxon>Methanomicrobia</taxon>
        <taxon>Methanomicrobiales</taxon>
        <taxon>Methanomicrobiaceae</taxon>
        <taxon>Methanoculleus</taxon>
    </lineage>
</organism>
<dbReference type="PATRIC" id="fig|1550566.3.peg.648"/>
<dbReference type="InterPro" id="IPR002736">
    <property type="entry name" value="CitG"/>
</dbReference>
<keyword evidence="2" id="KW-1185">Reference proteome</keyword>
<dbReference type="PANTHER" id="PTHR42280:SF1">
    <property type="entry name" value="CITG FAMILY PROTEIN"/>
    <property type="match status" value="1"/>
</dbReference>
<protein>
    <submittedName>
        <fullName evidence="1">Triphosphoribosyl-dephospho-CoA synthase</fullName>
    </submittedName>
</protein>
<name>A0A0H1R5T9_9EURY</name>
<dbReference type="EMBL" id="JXOJ01000002">
    <property type="protein sequence ID" value="KLK88057.1"/>
    <property type="molecule type" value="Genomic_DNA"/>
</dbReference>
<dbReference type="GO" id="GO:0005524">
    <property type="term" value="F:ATP binding"/>
    <property type="evidence" value="ECO:0007669"/>
    <property type="project" value="InterPro"/>
</dbReference>
<dbReference type="STRING" id="1550566.SZ63_03020"/>
<comment type="caution">
    <text evidence="1">The sequence shown here is derived from an EMBL/GenBank/DDBJ whole genome shotgun (WGS) entry which is preliminary data.</text>
</comment>
<dbReference type="Pfam" id="PF01874">
    <property type="entry name" value="CitG"/>
    <property type="match status" value="1"/>
</dbReference>
<dbReference type="RefSeq" id="WP_048180989.1">
    <property type="nucleotide sequence ID" value="NZ_JXOJ01000002.1"/>
</dbReference>
<reference evidence="1 2" key="1">
    <citation type="journal article" date="2015" name="Int. J. Syst. Evol. Microbiol.">
        <title>Methanoculleus sediminis sp. nov., a methanogen from sediments near a submarine mud volcano.</title>
        <authorList>
            <person name="Chen S.C."/>
            <person name="Chen M.F."/>
            <person name="Lai M.C."/>
            <person name="Weng C.Y."/>
            <person name="Wu S.Y."/>
            <person name="Lin S."/>
            <person name="Yang T.F."/>
            <person name="Chen P.C."/>
        </authorList>
    </citation>
    <scope>NUCLEOTIDE SEQUENCE [LARGE SCALE GENOMIC DNA]</scope>
    <source>
        <strain evidence="1 2">S3Fa</strain>
    </source>
</reference>
<proteinExistence type="predicted"/>
<gene>
    <name evidence="1" type="ORF">SZ63_03020</name>
</gene>
<dbReference type="GO" id="GO:0046917">
    <property type="term" value="F:triphosphoribosyl-dephospho-CoA synthase activity"/>
    <property type="evidence" value="ECO:0007669"/>
    <property type="project" value="InterPro"/>
</dbReference>
<dbReference type="Gene3D" id="1.10.4200.10">
    <property type="entry name" value="Triphosphoribosyl-dephospho-CoA protein"/>
    <property type="match status" value="1"/>
</dbReference>
<accession>A0A0H1R5T9</accession>
<evidence type="ECO:0000313" key="2">
    <source>
        <dbReference type="Proteomes" id="UP000035301"/>
    </source>
</evidence>